<sequence>MEIGTKVKKLRELRNFTQEFMAASLEMTPSGYGKIERNESEVSYQKLEKIAEVLGIKVEDIISFNESLVFNVMHNQTGITNGYVVNHNSISDNEKKLYEDMINQLKEEVLTLKKIIEKLQEK</sequence>
<name>A0A916YZH0_9BACT</name>
<dbReference type="GO" id="GO:0003700">
    <property type="term" value="F:DNA-binding transcription factor activity"/>
    <property type="evidence" value="ECO:0007669"/>
    <property type="project" value="TreeGrafter"/>
</dbReference>
<dbReference type="PANTHER" id="PTHR46797:SF1">
    <property type="entry name" value="METHYLPHOSPHONATE SYNTHASE"/>
    <property type="match status" value="1"/>
</dbReference>
<dbReference type="CDD" id="cd00093">
    <property type="entry name" value="HTH_XRE"/>
    <property type="match status" value="1"/>
</dbReference>
<dbReference type="Gene3D" id="1.10.260.40">
    <property type="entry name" value="lambda repressor-like DNA-binding domains"/>
    <property type="match status" value="1"/>
</dbReference>
<protein>
    <recommendedName>
        <fullName evidence="3">HTH cro/C1-type domain-containing protein</fullName>
    </recommendedName>
</protein>
<dbReference type="InterPro" id="IPR001387">
    <property type="entry name" value="Cro/C1-type_HTH"/>
</dbReference>
<dbReference type="GO" id="GO:0005829">
    <property type="term" value="C:cytosol"/>
    <property type="evidence" value="ECO:0007669"/>
    <property type="project" value="TreeGrafter"/>
</dbReference>
<dbReference type="AlphaFoldDB" id="A0A916YZH0"/>
<evidence type="ECO:0000256" key="1">
    <source>
        <dbReference type="ARBA" id="ARBA00023125"/>
    </source>
</evidence>
<dbReference type="InterPro" id="IPR010982">
    <property type="entry name" value="Lambda_DNA-bd_dom_sf"/>
</dbReference>
<organism evidence="4 5">
    <name type="scientific">Emticicia aquatilis</name>
    <dbReference type="NCBI Taxonomy" id="1537369"/>
    <lineage>
        <taxon>Bacteria</taxon>
        <taxon>Pseudomonadati</taxon>
        <taxon>Bacteroidota</taxon>
        <taxon>Cytophagia</taxon>
        <taxon>Cytophagales</taxon>
        <taxon>Leadbetterellaceae</taxon>
        <taxon>Emticicia</taxon>
    </lineage>
</organism>
<gene>
    <name evidence="4" type="ORF">GCM10011514_35650</name>
</gene>
<dbReference type="Pfam" id="PF01381">
    <property type="entry name" value="HTH_3"/>
    <property type="match status" value="1"/>
</dbReference>
<keyword evidence="2" id="KW-0175">Coiled coil</keyword>
<dbReference type="Proteomes" id="UP000609064">
    <property type="component" value="Unassembled WGS sequence"/>
</dbReference>
<dbReference type="InterPro" id="IPR050807">
    <property type="entry name" value="TransReg_Diox_bact_type"/>
</dbReference>
<dbReference type="SMART" id="SM00530">
    <property type="entry name" value="HTH_XRE"/>
    <property type="match status" value="1"/>
</dbReference>
<dbReference type="EMBL" id="BMKK01000007">
    <property type="protein sequence ID" value="GGD68421.1"/>
    <property type="molecule type" value="Genomic_DNA"/>
</dbReference>
<dbReference type="RefSeq" id="WP_188767903.1">
    <property type="nucleotide sequence ID" value="NZ_BMKK01000007.1"/>
</dbReference>
<evidence type="ECO:0000259" key="3">
    <source>
        <dbReference type="PROSITE" id="PS50943"/>
    </source>
</evidence>
<evidence type="ECO:0000313" key="4">
    <source>
        <dbReference type="EMBL" id="GGD68421.1"/>
    </source>
</evidence>
<dbReference type="PANTHER" id="PTHR46797">
    <property type="entry name" value="HTH-TYPE TRANSCRIPTIONAL REGULATOR"/>
    <property type="match status" value="1"/>
</dbReference>
<dbReference type="PROSITE" id="PS50943">
    <property type="entry name" value="HTH_CROC1"/>
    <property type="match status" value="1"/>
</dbReference>
<dbReference type="SUPFAM" id="SSF47413">
    <property type="entry name" value="lambda repressor-like DNA-binding domains"/>
    <property type="match status" value="1"/>
</dbReference>
<dbReference type="GO" id="GO:0003677">
    <property type="term" value="F:DNA binding"/>
    <property type="evidence" value="ECO:0007669"/>
    <property type="project" value="UniProtKB-KW"/>
</dbReference>
<feature type="coiled-coil region" evidence="2">
    <location>
        <begin position="88"/>
        <end position="122"/>
    </location>
</feature>
<evidence type="ECO:0000313" key="5">
    <source>
        <dbReference type="Proteomes" id="UP000609064"/>
    </source>
</evidence>
<reference evidence="4" key="2">
    <citation type="submission" date="2020-09" db="EMBL/GenBank/DDBJ databases">
        <authorList>
            <person name="Sun Q."/>
            <person name="Zhou Y."/>
        </authorList>
    </citation>
    <scope>NUCLEOTIDE SEQUENCE</scope>
    <source>
        <strain evidence="4">CGMCC 1.15958</strain>
    </source>
</reference>
<evidence type="ECO:0000256" key="2">
    <source>
        <dbReference type="SAM" id="Coils"/>
    </source>
</evidence>
<keyword evidence="5" id="KW-1185">Reference proteome</keyword>
<proteinExistence type="predicted"/>
<reference evidence="4" key="1">
    <citation type="journal article" date="2014" name="Int. J. Syst. Evol. Microbiol.">
        <title>Complete genome sequence of Corynebacterium casei LMG S-19264T (=DSM 44701T), isolated from a smear-ripened cheese.</title>
        <authorList>
            <consortium name="US DOE Joint Genome Institute (JGI-PGF)"/>
            <person name="Walter F."/>
            <person name="Albersmeier A."/>
            <person name="Kalinowski J."/>
            <person name="Ruckert C."/>
        </authorList>
    </citation>
    <scope>NUCLEOTIDE SEQUENCE</scope>
    <source>
        <strain evidence="4">CGMCC 1.15958</strain>
    </source>
</reference>
<feature type="domain" description="HTH cro/C1-type" evidence="3">
    <location>
        <begin position="7"/>
        <end position="61"/>
    </location>
</feature>
<keyword evidence="1" id="KW-0238">DNA-binding</keyword>
<accession>A0A916YZH0</accession>
<comment type="caution">
    <text evidence="4">The sequence shown here is derived from an EMBL/GenBank/DDBJ whole genome shotgun (WGS) entry which is preliminary data.</text>
</comment>